<accession>A0A7X9XMJ4</accession>
<dbReference type="Proteomes" id="UP000587880">
    <property type="component" value="Unassembled WGS sequence"/>
</dbReference>
<protein>
    <submittedName>
        <fullName evidence="2">Uncharacterized protein</fullName>
    </submittedName>
</protein>
<comment type="caution">
    <text evidence="2">The sequence shown here is derived from an EMBL/GenBank/DDBJ whole genome shotgun (WGS) entry which is preliminary data.</text>
</comment>
<evidence type="ECO:0000313" key="3">
    <source>
        <dbReference type="Proteomes" id="UP000587880"/>
    </source>
</evidence>
<dbReference type="RefSeq" id="WP_168980910.1">
    <property type="nucleotide sequence ID" value="NZ_JABAGD010000002.1"/>
</dbReference>
<dbReference type="AlphaFoldDB" id="A0A7X9XMJ4"/>
<evidence type="ECO:0000313" key="2">
    <source>
        <dbReference type="EMBL" id="NMF03482.1"/>
    </source>
</evidence>
<name>A0A7X9XMJ4_CLOBE</name>
<organism evidence="2 3">
    <name type="scientific">Clostridium beijerinckii</name>
    <name type="common">Clostridium MP</name>
    <dbReference type="NCBI Taxonomy" id="1520"/>
    <lineage>
        <taxon>Bacteria</taxon>
        <taxon>Bacillati</taxon>
        <taxon>Bacillota</taxon>
        <taxon>Clostridia</taxon>
        <taxon>Eubacteriales</taxon>
        <taxon>Clostridiaceae</taxon>
        <taxon>Clostridium</taxon>
    </lineage>
</organism>
<proteinExistence type="predicted"/>
<sequence>MHITQRKNGYSVVSVSREFTCGFLPAEVAPIRACSFGKQMTSSNGTTSAEEILQTNSQ</sequence>
<reference evidence="2 3" key="1">
    <citation type="submission" date="2020-04" db="EMBL/GenBank/DDBJ databases">
        <authorList>
            <person name="Hitch T.C.A."/>
            <person name="Wylensek D."/>
            <person name="Clavel T."/>
        </authorList>
    </citation>
    <scope>NUCLEOTIDE SEQUENCE [LARGE SCALE GENOMIC DNA]</scope>
    <source>
        <strain evidence="2 3">WB01_NA02</strain>
    </source>
</reference>
<dbReference type="EMBL" id="JABAGD010000002">
    <property type="protein sequence ID" value="NMF03482.1"/>
    <property type="molecule type" value="Genomic_DNA"/>
</dbReference>
<gene>
    <name evidence="2" type="ORF">HF849_01765</name>
</gene>
<evidence type="ECO:0000256" key="1">
    <source>
        <dbReference type="SAM" id="MobiDB-lite"/>
    </source>
</evidence>
<feature type="region of interest" description="Disordered" evidence="1">
    <location>
        <begin position="39"/>
        <end position="58"/>
    </location>
</feature>